<comment type="caution">
    <text evidence="4">The sequence shown here is derived from an EMBL/GenBank/DDBJ whole genome shotgun (WGS) entry which is preliminary data.</text>
</comment>
<comment type="similarity">
    <text evidence="2">Belongs to the major facilitator superfamily. Monocarboxylate porter (TC 2.A.1.13) family.</text>
</comment>
<gene>
    <name evidence="4" type="ORF">J7T54_000131</name>
</gene>
<feature type="transmembrane region" description="Helical" evidence="3">
    <location>
        <begin position="78"/>
        <end position="102"/>
    </location>
</feature>
<feature type="transmembrane region" description="Helical" evidence="3">
    <location>
        <begin position="30"/>
        <end position="49"/>
    </location>
</feature>
<dbReference type="GeneID" id="75826653"/>
<feature type="transmembrane region" description="Helical" evidence="3">
    <location>
        <begin position="114"/>
        <end position="135"/>
    </location>
</feature>
<dbReference type="SUPFAM" id="SSF103473">
    <property type="entry name" value="MFS general substrate transporter"/>
    <property type="match status" value="1"/>
</dbReference>
<dbReference type="AlphaFoldDB" id="A0A9P9XZ22"/>
<evidence type="ECO:0000256" key="1">
    <source>
        <dbReference type="ARBA" id="ARBA00004141"/>
    </source>
</evidence>
<dbReference type="Proteomes" id="UP001055219">
    <property type="component" value="Unassembled WGS sequence"/>
</dbReference>
<feature type="transmembrane region" description="Helical" evidence="3">
    <location>
        <begin position="160"/>
        <end position="183"/>
    </location>
</feature>
<evidence type="ECO:0000256" key="3">
    <source>
        <dbReference type="SAM" id="Phobius"/>
    </source>
</evidence>
<keyword evidence="3" id="KW-0472">Membrane</keyword>
<dbReference type="EMBL" id="JAGIXG020000031">
    <property type="protein sequence ID" value="KAI6780492.1"/>
    <property type="molecule type" value="Genomic_DNA"/>
</dbReference>
<accession>A0A9P9XZ22</accession>
<dbReference type="PANTHER" id="PTHR11360">
    <property type="entry name" value="MONOCARBOXYLATE TRANSPORTER"/>
    <property type="match status" value="1"/>
</dbReference>
<dbReference type="InterPro" id="IPR050327">
    <property type="entry name" value="Proton-linked_MCT"/>
</dbReference>
<organism evidence="4 5">
    <name type="scientific">Emericellopsis cladophorae</name>
    <dbReference type="NCBI Taxonomy" id="2686198"/>
    <lineage>
        <taxon>Eukaryota</taxon>
        <taxon>Fungi</taxon>
        <taxon>Dikarya</taxon>
        <taxon>Ascomycota</taxon>
        <taxon>Pezizomycotina</taxon>
        <taxon>Sordariomycetes</taxon>
        <taxon>Hypocreomycetidae</taxon>
        <taxon>Hypocreales</taxon>
        <taxon>Bionectriaceae</taxon>
        <taxon>Emericellopsis</taxon>
    </lineage>
</organism>
<reference evidence="4" key="1">
    <citation type="journal article" date="2021" name="J Fungi (Basel)">
        <title>Genomic and Metabolomic Analyses of the Marine Fungus Emericellopsis cladophorae: Insights into Saltwater Adaptability Mechanisms and Its Biosynthetic Potential.</title>
        <authorList>
            <person name="Goncalves M.F.M."/>
            <person name="Hilario S."/>
            <person name="Van de Peer Y."/>
            <person name="Esteves A.C."/>
            <person name="Alves A."/>
        </authorList>
    </citation>
    <scope>NUCLEOTIDE SEQUENCE</scope>
    <source>
        <strain evidence="4">MUM 19.33</strain>
    </source>
</reference>
<dbReference type="GO" id="GO:0022857">
    <property type="term" value="F:transmembrane transporter activity"/>
    <property type="evidence" value="ECO:0007669"/>
    <property type="project" value="InterPro"/>
</dbReference>
<dbReference type="RefSeq" id="XP_051361348.1">
    <property type="nucleotide sequence ID" value="XM_051507385.1"/>
</dbReference>
<dbReference type="OrthoDB" id="5212574at2759"/>
<name>A0A9P9XZ22_9HYPO</name>
<sequence>MNTWGVFVSFGIFQTHYVTALARSSSNISWIGSFQVFLLFFMGSVGGILTDAGYFRTTVVTGVALIILGAFATSVSTAYWQVFLAQGVCTGLGSGLIFTPVMAVISTYFSTKRAVALAVATCGSTVGGLIFPITIKPRATPHAKGPLIDWSAFKIPEYTLYAGGSFLAFVGIFFPIFYLATYARSTLGLTYTESLNLLLVLNGIGIIGRLAPSLSLGPSALGAVKFDVQKQGTLLETGFDYVLDVSPPADIGILFWPSKGP</sequence>
<comment type="subcellular location">
    <subcellularLocation>
        <location evidence="1">Membrane</location>
        <topology evidence="1">Multi-pass membrane protein</topology>
    </subcellularLocation>
</comment>
<dbReference type="Pfam" id="PF07690">
    <property type="entry name" value="MFS_1"/>
    <property type="match status" value="1"/>
</dbReference>
<keyword evidence="3" id="KW-1133">Transmembrane helix</keyword>
<evidence type="ECO:0000313" key="5">
    <source>
        <dbReference type="Proteomes" id="UP001055219"/>
    </source>
</evidence>
<feature type="transmembrane region" description="Helical" evidence="3">
    <location>
        <begin position="195"/>
        <end position="212"/>
    </location>
</feature>
<feature type="transmembrane region" description="Helical" evidence="3">
    <location>
        <begin position="54"/>
        <end position="72"/>
    </location>
</feature>
<evidence type="ECO:0000256" key="2">
    <source>
        <dbReference type="ARBA" id="ARBA00006727"/>
    </source>
</evidence>
<keyword evidence="5" id="KW-1185">Reference proteome</keyword>
<keyword evidence="3" id="KW-0812">Transmembrane</keyword>
<protein>
    <recommendedName>
        <fullName evidence="6">Major facilitator superfamily (MFS) profile domain-containing protein</fullName>
    </recommendedName>
</protein>
<evidence type="ECO:0008006" key="6">
    <source>
        <dbReference type="Google" id="ProtNLM"/>
    </source>
</evidence>
<dbReference type="Gene3D" id="1.20.1250.20">
    <property type="entry name" value="MFS general substrate transporter like domains"/>
    <property type="match status" value="1"/>
</dbReference>
<dbReference type="InterPro" id="IPR011701">
    <property type="entry name" value="MFS"/>
</dbReference>
<reference evidence="4" key="2">
    <citation type="submission" date="2022-07" db="EMBL/GenBank/DDBJ databases">
        <authorList>
            <person name="Goncalves M.F.M."/>
            <person name="Hilario S."/>
            <person name="Van De Peer Y."/>
            <person name="Esteves A.C."/>
            <person name="Alves A."/>
        </authorList>
    </citation>
    <scope>NUCLEOTIDE SEQUENCE</scope>
    <source>
        <strain evidence="4">MUM 19.33</strain>
    </source>
</reference>
<evidence type="ECO:0000313" key="4">
    <source>
        <dbReference type="EMBL" id="KAI6780492.1"/>
    </source>
</evidence>
<dbReference type="GO" id="GO:0016020">
    <property type="term" value="C:membrane"/>
    <property type="evidence" value="ECO:0007669"/>
    <property type="project" value="UniProtKB-SubCell"/>
</dbReference>
<dbReference type="PANTHER" id="PTHR11360:SF130">
    <property type="entry name" value="MAJOR FACILITATOR SUPERFAMILY (MFS) PROFILE DOMAIN-CONTAINING PROTEIN-RELATED"/>
    <property type="match status" value="1"/>
</dbReference>
<proteinExistence type="inferred from homology"/>
<dbReference type="InterPro" id="IPR036259">
    <property type="entry name" value="MFS_trans_sf"/>
</dbReference>